<feature type="domain" description="GFO/IDH/MocA-like oxidoreductase" evidence="4">
    <location>
        <begin position="132"/>
        <end position="244"/>
    </location>
</feature>
<dbReference type="OrthoDB" id="9792935at2"/>
<evidence type="ECO:0000313" key="6">
    <source>
        <dbReference type="Proteomes" id="UP000049983"/>
    </source>
</evidence>
<dbReference type="Pfam" id="PF22725">
    <property type="entry name" value="GFO_IDH_MocA_C3"/>
    <property type="match status" value="1"/>
</dbReference>
<keyword evidence="2 5" id="KW-0560">Oxidoreductase</keyword>
<gene>
    <name evidence="5" type="primary">iolG_1</name>
    <name evidence="5" type="ORF">LA5096_01734</name>
</gene>
<dbReference type="Pfam" id="PF01408">
    <property type="entry name" value="GFO_IDH_MocA"/>
    <property type="match status" value="1"/>
</dbReference>
<dbReference type="Gene3D" id="3.30.360.10">
    <property type="entry name" value="Dihydrodipicolinate Reductase, domain 2"/>
    <property type="match status" value="1"/>
</dbReference>
<dbReference type="EC" id="1.1.1.18" evidence="5"/>
<dbReference type="RefSeq" id="WP_055119486.1">
    <property type="nucleotide sequence ID" value="NZ_CXWA01000007.1"/>
</dbReference>
<evidence type="ECO:0000313" key="5">
    <source>
        <dbReference type="EMBL" id="CTQ68256.1"/>
    </source>
</evidence>
<dbReference type="GO" id="GO:0050112">
    <property type="term" value="F:inositol 2-dehydrogenase (NAD+) activity"/>
    <property type="evidence" value="ECO:0007669"/>
    <property type="project" value="UniProtKB-EC"/>
</dbReference>
<dbReference type="STRING" id="311410.LA5095_04755"/>
<dbReference type="InterPro" id="IPR036291">
    <property type="entry name" value="NAD(P)-bd_dom_sf"/>
</dbReference>
<proteinExistence type="inferred from homology"/>
<reference evidence="6" key="1">
    <citation type="submission" date="2015-07" db="EMBL/GenBank/DDBJ databases">
        <authorList>
            <person name="Rodrigo-Torres Lidia"/>
            <person name="Arahal R.David."/>
        </authorList>
    </citation>
    <scope>NUCLEOTIDE SEQUENCE [LARGE SCALE GENOMIC DNA]</scope>
    <source>
        <strain evidence="6">CECT 5096</strain>
    </source>
</reference>
<dbReference type="EMBL" id="CXWC01000003">
    <property type="protein sequence ID" value="CTQ68256.1"/>
    <property type="molecule type" value="Genomic_DNA"/>
</dbReference>
<accession>A0A0M6ZF54</accession>
<sequence length="340" mass="36248">MSVRVALIGAGVMGADHASIISGDVPGATLHVVCDASKDTAIRIADAYSAKDVSTDPLDTIRRKDVDAVLIASPDPTHAELTLASLHQRKPVLCEKPLAQTVDEALMVLEAECALGQQLVHVGFMRRFDPSYVEMKSAMHAGRIGTAVMMHNFHRNVAAPPNFSGLMAVTNSAPHEFDIIRYVLGTNVAAISAFEPALDTDSVCKPVVMIIETTCGQLVTVEVNNNAGYGYDVRCELVGTEGSVSLQTQFQTRIDQDLSAGTVYAADWRPRFREAYRLQNKAWIASVSSSRPVAQAADAWDGYCATVIAEAGASALTSGNKAAVKLVERPALYAKTGDAA</sequence>
<keyword evidence="6" id="KW-1185">Reference proteome</keyword>
<dbReference type="InterPro" id="IPR055170">
    <property type="entry name" value="GFO_IDH_MocA-like_dom"/>
</dbReference>
<dbReference type="InterPro" id="IPR000683">
    <property type="entry name" value="Gfo/Idh/MocA-like_OxRdtase_N"/>
</dbReference>
<evidence type="ECO:0000256" key="1">
    <source>
        <dbReference type="ARBA" id="ARBA00010928"/>
    </source>
</evidence>
<evidence type="ECO:0000259" key="4">
    <source>
        <dbReference type="Pfam" id="PF22725"/>
    </source>
</evidence>
<name>A0A0M6ZF54_9HYPH</name>
<dbReference type="PANTHER" id="PTHR42840">
    <property type="entry name" value="NAD(P)-BINDING ROSSMANN-FOLD SUPERFAMILY PROTEIN-RELATED"/>
    <property type="match status" value="1"/>
</dbReference>
<organism evidence="5 6">
    <name type="scientific">Roseibium album</name>
    <dbReference type="NCBI Taxonomy" id="311410"/>
    <lineage>
        <taxon>Bacteria</taxon>
        <taxon>Pseudomonadati</taxon>
        <taxon>Pseudomonadota</taxon>
        <taxon>Alphaproteobacteria</taxon>
        <taxon>Hyphomicrobiales</taxon>
        <taxon>Stappiaceae</taxon>
        <taxon>Roseibium</taxon>
    </lineage>
</organism>
<dbReference type="GeneID" id="97669148"/>
<protein>
    <submittedName>
        <fullName evidence="5">Inositol 2-dehydrogenase/D-chiro-inositol 3-dehydrogenase</fullName>
        <ecNumber evidence="5">1.1.1.18</ecNumber>
    </submittedName>
</protein>
<dbReference type="AlphaFoldDB" id="A0A0M6ZF54"/>
<evidence type="ECO:0000256" key="2">
    <source>
        <dbReference type="ARBA" id="ARBA00023002"/>
    </source>
</evidence>
<dbReference type="PANTHER" id="PTHR42840:SF3">
    <property type="entry name" value="BINDING ROSSMANN FOLD OXIDOREDUCTASE, PUTATIVE (AFU_ORTHOLOGUE AFUA_2G10240)-RELATED"/>
    <property type="match status" value="1"/>
</dbReference>
<evidence type="ECO:0000259" key="3">
    <source>
        <dbReference type="Pfam" id="PF01408"/>
    </source>
</evidence>
<comment type="similarity">
    <text evidence="1">Belongs to the Gfo/Idh/MocA family.</text>
</comment>
<dbReference type="SUPFAM" id="SSF55347">
    <property type="entry name" value="Glyceraldehyde-3-phosphate dehydrogenase-like, C-terminal domain"/>
    <property type="match status" value="1"/>
</dbReference>
<dbReference type="Proteomes" id="UP000049983">
    <property type="component" value="Unassembled WGS sequence"/>
</dbReference>
<dbReference type="SUPFAM" id="SSF51735">
    <property type="entry name" value="NAD(P)-binding Rossmann-fold domains"/>
    <property type="match status" value="1"/>
</dbReference>
<dbReference type="GO" id="GO:0000166">
    <property type="term" value="F:nucleotide binding"/>
    <property type="evidence" value="ECO:0007669"/>
    <property type="project" value="InterPro"/>
</dbReference>
<feature type="domain" description="Gfo/Idh/MocA-like oxidoreductase N-terminal" evidence="3">
    <location>
        <begin position="3"/>
        <end position="123"/>
    </location>
</feature>
<dbReference type="Gene3D" id="3.40.50.720">
    <property type="entry name" value="NAD(P)-binding Rossmann-like Domain"/>
    <property type="match status" value="1"/>
</dbReference>